<dbReference type="AlphaFoldDB" id="A0A2N1UN36"/>
<organism evidence="2 3">
    <name type="scientific">Candidatus Kuenenbacteria bacterium HGW-Kuenenbacteria-1</name>
    <dbReference type="NCBI Taxonomy" id="2013812"/>
    <lineage>
        <taxon>Bacteria</taxon>
        <taxon>Candidatus Kueneniibacteriota</taxon>
    </lineage>
</organism>
<feature type="transmembrane region" description="Helical" evidence="1">
    <location>
        <begin position="72"/>
        <end position="96"/>
    </location>
</feature>
<proteinExistence type="predicted"/>
<dbReference type="Proteomes" id="UP000233414">
    <property type="component" value="Unassembled WGS sequence"/>
</dbReference>
<feature type="transmembrane region" description="Helical" evidence="1">
    <location>
        <begin position="34"/>
        <end position="66"/>
    </location>
</feature>
<evidence type="ECO:0000313" key="2">
    <source>
        <dbReference type="EMBL" id="PKL72190.1"/>
    </source>
</evidence>
<keyword evidence="1" id="KW-0812">Transmembrane</keyword>
<reference evidence="2 3" key="1">
    <citation type="journal article" date="2017" name="ISME J.">
        <title>Potential for microbial H2 and metal transformations associated with novel bacteria and archaea in deep terrestrial subsurface sediments.</title>
        <authorList>
            <person name="Hernsdorf A.W."/>
            <person name="Amano Y."/>
            <person name="Miyakawa K."/>
            <person name="Ise K."/>
            <person name="Suzuki Y."/>
            <person name="Anantharaman K."/>
            <person name="Probst A."/>
            <person name="Burstein D."/>
            <person name="Thomas B.C."/>
            <person name="Banfield J.F."/>
        </authorList>
    </citation>
    <scope>NUCLEOTIDE SEQUENCE [LARGE SCALE GENOMIC DNA]</scope>
    <source>
        <strain evidence="2">HGW-Kuenenbacteria-1</strain>
    </source>
</reference>
<keyword evidence="1" id="KW-0472">Membrane</keyword>
<protein>
    <recommendedName>
        <fullName evidence="4">Glycosyltransferase RgtA/B/C/D-like domain-containing protein</fullName>
    </recommendedName>
</protein>
<comment type="caution">
    <text evidence="2">The sequence shown here is derived from an EMBL/GenBank/DDBJ whole genome shotgun (WGS) entry which is preliminary data.</text>
</comment>
<keyword evidence="1" id="KW-1133">Transmembrane helix</keyword>
<sequence length="265" mass="31210">MAGWILSIIFLFLSLLYFFKLIKKFHPEIDPYLLIFLLIIFPNAFFLNAIYAESLFLFLSLASFYYALKKQFILAGIFGFFASLTRPTGIFLFVPLMWEYLKNYNFNLIRSLNLKILSIFFIPIGALSFFLYHYFKFGDFFLFFKVSSWWGRSFELNKEHFLFFSNPAIVNFCLDISFVIFILISIYFIFKKLRISYGLYALTTLAVALSTGTFMSIERFILVLFPIYILGASIKNQYLQQAWILISILFLAMNITLFVNNYWAG</sequence>
<feature type="transmembrane region" description="Helical" evidence="1">
    <location>
        <begin position="6"/>
        <end position="22"/>
    </location>
</feature>
<accession>A0A2N1UN36</accession>
<gene>
    <name evidence="2" type="ORF">CVV26_02670</name>
</gene>
<evidence type="ECO:0000313" key="3">
    <source>
        <dbReference type="Proteomes" id="UP000233414"/>
    </source>
</evidence>
<name>A0A2N1UN36_9BACT</name>
<dbReference type="EMBL" id="PGYQ01000013">
    <property type="protein sequence ID" value="PKL72190.1"/>
    <property type="molecule type" value="Genomic_DNA"/>
</dbReference>
<evidence type="ECO:0000256" key="1">
    <source>
        <dbReference type="SAM" id="Phobius"/>
    </source>
</evidence>
<feature type="transmembrane region" description="Helical" evidence="1">
    <location>
        <begin position="242"/>
        <end position="263"/>
    </location>
</feature>
<evidence type="ECO:0008006" key="4">
    <source>
        <dbReference type="Google" id="ProtNLM"/>
    </source>
</evidence>
<feature type="transmembrane region" description="Helical" evidence="1">
    <location>
        <begin position="197"/>
        <end position="230"/>
    </location>
</feature>
<feature type="transmembrane region" description="Helical" evidence="1">
    <location>
        <begin position="168"/>
        <end position="190"/>
    </location>
</feature>
<feature type="transmembrane region" description="Helical" evidence="1">
    <location>
        <begin position="116"/>
        <end position="135"/>
    </location>
</feature>